<dbReference type="GO" id="GO:0006890">
    <property type="term" value="P:retrograde vesicle-mediated transport, Golgi to endoplasmic reticulum"/>
    <property type="evidence" value="ECO:0007669"/>
    <property type="project" value="UniProtKB-UniRule"/>
</dbReference>
<dbReference type="AlphaFoldDB" id="A0A7S2QT11"/>
<keyword evidence="4 12" id="KW-0813">Transport</keyword>
<evidence type="ECO:0000259" key="13">
    <source>
        <dbReference type="Pfam" id="PF01217"/>
    </source>
</evidence>
<comment type="function">
    <text evidence="11">The coatomer is a cytosolic protein complex that binds to dilysine motifs and reversibly associates with Golgi non-clathrin-coated vesicles, which further mediate biosynthetic protein transport from the ER, via the Golgi up to the trans Golgi network. Coatomer complex is required for budding from Golgi membranes, and is essential for the retrograde Golgi-to-ER transport of dilysine-tagged proteins. The zeta subunit may be involved in regulating the coat assembly and, hence, the rate of biosynthetic protein transport due to its association-dissociation properties with the coatomer complex.</text>
</comment>
<name>A0A7S2QT11_9EUKA</name>
<evidence type="ECO:0000256" key="10">
    <source>
        <dbReference type="ARBA" id="ARBA00023329"/>
    </source>
</evidence>
<dbReference type="GO" id="GO:0006886">
    <property type="term" value="P:intracellular protein transport"/>
    <property type="evidence" value="ECO:0007669"/>
    <property type="project" value="TreeGrafter"/>
</dbReference>
<evidence type="ECO:0000256" key="3">
    <source>
        <dbReference type="ARBA" id="ARBA00011775"/>
    </source>
</evidence>
<dbReference type="GO" id="GO:0000139">
    <property type="term" value="C:Golgi membrane"/>
    <property type="evidence" value="ECO:0007669"/>
    <property type="project" value="UniProtKB-SubCell"/>
</dbReference>
<organism evidence="14">
    <name type="scientific">Norrisiella sphaerica</name>
    <dbReference type="NCBI Taxonomy" id="552664"/>
    <lineage>
        <taxon>Eukaryota</taxon>
        <taxon>Sar</taxon>
        <taxon>Rhizaria</taxon>
        <taxon>Cercozoa</taxon>
        <taxon>Chlorarachniophyceae</taxon>
        <taxon>Norrisiella</taxon>
    </lineage>
</organism>
<dbReference type="InterPro" id="IPR022775">
    <property type="entry name" value="AP_mu_sigma_su"/>
</dbReference>
<gene>
    <name evidence="14" type="ORF">NSPH01132_LOCUS892</name>
</gene>
<keyword evidence="10 12" id="KW-0968">Cytoplasmic vesicle</keyword>
<proteinExistence type="inferred from homology"/>
<keyword evidence="5 12" id="KW-0963">Cytoplasm</keyword>
<feature type="domain" description="AP complex mu/sigma subunit" evidence="13">
    <location>
        <begin position="10"/>
        <end position="156"/>
    </location>
</feature>
<dbReference type="PANTHER" id="PTHR11043:SF0">
    <property type="entry name" value="COATOMER SUBUNIT ZETA"/>
    <property type="match status" value="1"/>
</dbReference>
<keyword evidence="9 12" id="KW-0472">Membrane</keyword>
<dbReference type="GO" id="GO:0006891">
    <property type="term" value="P:intra-Golgi vesicle-mediated transport"/>
    <property type="evidence" value="ECO:0007669"/>
    <property type="project" value="TreeGrafter"/>
</dbReference>
<protein>
    <recommendedName>
        <fullName evidence="12">Coatomer subunit zeta</fullName>
    </recommendedName>
</protein>
<dbReference type="PANTHER" id="PTHR11043">
    <property type="entry name" value="ZETA-COAT PROTEIN"/>
    <property type="match status" value="1"/>
</dbReference>
<evidence type="ECO:0000256" key="7">
    <source>
        <dbReference type="ARBA" id="ARBA00022927"/>
    </source>
</evidence>
<evidence type="ECO:0000256" key="6">
    <source>
        <dbReference type="ARBA" id="ARBA00022892"/>
    </source>
</evidence>
<dbReference type="Pfam" id="PF01217">
    <property type="entry name" value="Clat_adaptor_s"/>
    <property type="match status" value="1"/>
</dbReference>
<keyword evidence="7 12" id="KW-0653">Protein transport</keyword>
<dbReference type="Gene3D" id="3.30.450.60">
    <property type="match status" value="1"/>
</dbReference>
<evidence type="ECO:0000256" key="11">
    <source>
        <dbReference type="ARBA" id="ARBA00045555"/>
    </source>
</evidence>
<keyword evidence="8 12" id="KW-0333">Golgi apparatus</keyword>
<evidence type="ECO:0000256" key="2">
    <source>
        <dbReference type="ARBA" id="ARBA00006972"/>
    </source>
</evidence>
<evidence type="ECO:0000256" key="1">
    <source>
        <dbReference type="ARBA" id="ARBA00004255"/>
    </source>
</evidence>
<evidence type="ECO:0000256" key="8">
    <source>
        <dbReference type="ARBA" id="ARBA00023034"/>
    </source>
</evidence>
<dbReference type="InterPro" id="IPR011012">
    <property type="entry name" value="Longin-like_dom_sf"/>
</dbReference>
<evidence type="ECO:0000256" key="12">
    <source>
        <dbReference type="RuleBase" id="RU366053"/>
    </source>
</evidence>
<dbReference type="EMBL" id="HBHC01001511">
    <property type="protein sequence ID" value="CAD9651031.1"/>
    <property type="molecule type" value="Transcribed_RNA"/>
</dbReference>
<comment type="similarity">
    <text evidence="2 12">Belongs to the adaptor complexes small subunit family.</text>
</comment>
<sequence>MESKAFEPSVKGLFILDEEGNRIYAKYWTGECKITGNIKSQKEFEKRVAKKTMSMANMADADAIGFEKFVLVFKRLGDNTVMYVLGSPDENELMLATVLTAFEESVSALLRGQLDANSLLQGLAEVCLCADEIVMDGLIMETDSMLIAGRASMAQTLKQIPIQDQTLQQFANSAKEKLANVFR</sequence>
<comment type="subcellular location">
    <subcellularLocation>
        <location evidence="12">Cytoplasm</location>
    </subcellularLocation>
    <subcellularLocation>
        <location evidence="1 12">Golgi apparatus membrane</location>
        <topology evidence="1 12">Peripheral membrane protein</topology>
        <orientation evidence="1 12">Cytoplasmic side</orientation>
    </subcellularLocation>
    <subcellularLocation>
        <location evidence="12">Cytoplasmic vesicle</location>
        <location evidence="12">COPI-coated vesicle membrane</location>
        <topology evidence="12">Peripheral membrane protein</topology>
        <orientation evidence="12">Cytoplasmic side</orientation>
    </subcellularLocation>
</comment>
<evidence type="ECO:0000256" key="4">
    <source>
        <dbReference type="ARBA" id="ARBA00022448"/>
    </source>
</evidence>
<evidence type="ECO:0000313" key="14">
    <source>
        <dbReference type="EMBL" id="CAD9651031.1"/>
    </source>
</evidence>
<evidence type="ECO:0000256" key="9">
    <source>
        <dbReference type="ARBA" id="ARBA00023136"/>
    </source>
</evidence>
<keyword evidence="6 12" id="KW-0931">ER-Golgi transport</keyword>
<dbReference type="GO" id="GO:0030126">
    <property type="term" value="C:COPI vesicle coat"/>
    <property type="evidence" value="ECO:0007669"/>
    <property type="project" value="UniProtKB-UniRule"/>
</dbReference>
<comment type="subunit">
    <text evidence="3 12">Oligomeric complex that consists of at least the alpha, beta, beta', gamma, delta, epsilon and zeta subunits.</text>
</comment>
<dbReference type="InterPro" id="IPR039652">
    <property type="entry name" value="Coatomer_zeta"/>
</dbReference>
<reference evidence="14" key="1">
    <citation type="submission" date="2021-01" db="EMBL/GenBank/DDBJ databases">
        <authorList>
            <person name="Corre E."/>
            <person name="Pelletier E."/>
            <person name="Niang G."/>
            <person name="Scheremetjew M."/>
            <person name="Finn R."/>
            <person name="Kale V."/>
            <person name="Holt S."/>
            <person name="Cochrane G."/>
            <person name="Meng A."/>
            <person name="Brown T."/>
            <person name="Cohen L."/>
        </authorList>
    </citation>
    <scope>NUCLEOTIDE SEQUENCE</scope>
    <source>
        <strain evidence="14">BC52</strain>
    </source>
</reference>
<evidence type="ECO:0000256" key="5">
    <source>
        <dbReference type="ARBA" id="ARBA00022490"/>
    </source>
</evidence>
<accession>A0A7S2QT11</accession>
<dbReference type="SUPFAM" id="SSF64356">
    <property type="entry name" value="SNARE-like"/>
    <property type="match status" value="1"/>
</dbReference>